<organism evidence="3 4">
    <name type="scientific">Streptomyces marispadix</name>
    <dbReference type="NCBI Taxonomy" id="2922868"/>
    <lineage>
        <taxon>Bacteria</taxon>
        <taxon>Bacillati</taxon>
        <taxon>Actinomycetota</taxon>
        <taxon>Actinomycetes</taxon>
        <taxon>Kitasatosporales</taxon>
        <taxon>Streptomycetaceae</taxon>
        <taxon>Streptomyces</taxon>
    </lineage>
</organism>
<protein>
    <submittedName>
        <fullName evidence="3">Helix-turn-helix transcriptional regulator</fullName>
    </submittedName>
</protein>
<dbReference type="PROSITE" id="PS50943">
    <property type="entry name" value="HTH_CROC1"/>
    <property type="match status" value="1"/>
</dbReference>
<keyword evidence="4" id="KW-1185">Reference proteome</keyword>
<dbReference type="SUPFAM" id="SSF47413">
    <property type="entry name" value="lambda repressor-like DNA-binding domains"/>
    <property type="match status" value="1"/>
</dbReference>
<evidence type="ECO:0000313" key="3">
    <source>
        <dbReference type="EMBL" id="MCH6162261.1"/>
    </source>
</evidence>
<dbReference type="Gene3D" id="1.10.260.40">
    <property type="entry name" value="lambda repressor-like DNA-binding domains"/>
    <property type="match status" value="1"/>
</dbReference>
<dbReference type="CDD" id="cd00093">
    <property type="entry name" value="HTH_XRE"/>
    <property type="match status" value="1"/>
</dbReference>
<evidence type="ECO:0000259" key="2">
    <source>
        <dbReference type="PROSITE" id="PS50943"/>
    </source>
</evidence>
<proteinExistence type="predicted"/>
<sequence length="144" mass="15260">MRPGSGTPAPGGTGERQPGERDAREPLWRHLVGAVLRRERVAQQRTLKDVAEAARISMPYLSEVERGRKEASSEVLAAAAQALGLGLGDVLTRVQSELARPARLARTARSAGLARPVDPRDGAPRSLGARPPAAPHQGEVRLAA</sequence>
<dbReference type="InterPro" id="IPR001387">
    <property type="entry name" value="Cro/C1-type_HTH"/>
</dbReference>
<evidence type="ECO:0000256" key="1">
    <source>
        <dbReference type="SAM" id="MobiDB-lite"/>
    </source>
</evidence>
<dbReference type="InterPro" id="IPR010982">
    <property type="entry name" value="Lambda_DNA-bd_dom_sf"/>
</dbReference>
<feature type="region of interest" description="Disordered" evidence="1">
    <location>
        <begin position="105"/>
        <end position="144"/>
    </location>
</feature>
<name>A0ABS9T1T7_9ACTN</name>
<dbReference type="SMART" id="SM00530">
    <property type="entry name" value="HTH_XRE"/>
    <property type="match status" value="1"/>
</dbReference>
<dbReference type="Proteomes" id="UP001166784">
    <property type="component" value="Unassembled WGS sequence"/>
</dbReference>
<dbReference type="Pfam" id="PF13560">
    <property type="entry name" value="HTH_31"/>
    <property type="match status" value="1"/>
</dbReference>
<reference evidence="3" key="2">
    <citation type="journal article" date="2023" name="Int. J. Syst. Evol. Microbiol.">
        <title>Streptomyces marispadix sp. nov., isolated from marine beach sediment of the Northern Coast of Portugal.</title>
        <authorList>
            <person name="dos Santos J.D.N."/>
            <person name="Vitorino I.R."/>
            <person name="Kallscheuer N."/>
            <person name="Srivastava A."/>
            <person name="Krautwurst S."/>
            <person name="Marz M."/>
            <person name="Jogler C."/>
            <person name="Lobo Da Cunha A."/>
            <person name="Catita J."/>
            <person name="Goncalves H."/>
            <person name="Gonzalez I."/>
            <person name="Reyes F."/>
            <person name="Lage O.M."/>
        </authorList>
    </citation>
    <scope>NUCLEOTIDE SEQUENCE</scope>
    <source>
        <strain evidence="3">M600PL45_2</strain>
    </source>
</reference>
<evidence type="ECO:0000313" key="4">
    <source>
        <dbReference type="Proteomes" id="UP001166784"/>
    </source>
</evidence>
<feature type="domain" description="HTH cro/C1-type" evidence="2">
    <location>
        <begin position="36"/>
        <end position="90"/>
    </location>
</feature>
<dbReference type="EMBL" id="JAKWJU010000002">
    <property type="protein sequence ID" value="MCH6162261.1"/>
    <property type="molecule type" value="Genomic_DNA"/>
</dbReference>
<reference evidence="3" key="1">
    <citation type="submission" date="2022-03" db="EMBL/GenBank/DDBJ databases">
        <authorList>
            <person name="Santos J.D.N."/>
            <person name="Kallscheuer N."/>
            <person name="Jogler C."/>
            <person name="Lage O.M."/>
        </authorList>
    </citation>
    <scope>NUCLEOTIDE SEQUENCE</scope>
    <source>
        <strain evidence="3">M600PL45_2</strain>
    </source>
</reference>
<accession>A0ABS9T1T7</accession>
<feature type="region of interest" description="Disordered" evidence="1">
    <location>
        <begin position="1"/>
        <end position="25"/>
    </location>
</feature>
<gene>
    <name evidence="3" type="ORF">MMA15_18285</name>
</gene>
<comment type="caution">
    <text evidence="3">The sequence shown here is derived from an EMBL/GenBank/DDBJ whole genome shotgun (WGS) entry which is preliminary data.</text>
</comment>